<reference evidence="8 9" key="1">
    <citation type="submission" date="2019-03" db="EMBL/GenBank/DDBJ databases">
        <title>Genomic Encyclopedia of Type Strains, Phase IV (KMG-IV): sequencing the most valuable type-strain genomes for metagenomic binning, comparative biology and taxonomic classification.</title>
        <authorList>
            <person name="Goeker M."/>
        </authorList>
    </citation>
    <scope>NUCLEOTIDE SEQUENCE [LARGE SCALE GENOMIC DNA]</scope>
    <source>
        <strain evidence="8 9">DSM 102940</strain>
    </source>
</reference>
<comment type="similarity">
    <text evidence="5 6">Belongs to the class I-like SAM-binding methyltransferase superfamily. C5-methyltransferase family.</text>
</comment>
<dbReference type="GO" id="GO:0032259">
    <property type="term" value="P:methylation"/>
    <property type="evidence" value="ECO:0007669"/>
    <property type="project" value="UniProtKB-KW"/>
</dbReference>
<sequence length="365" mass="41216">MSDKYNLIDLFCGCGGFSKGFEQAGFNIKLGLDSWKDATKTYEYNFPDSIVVNDDITNITGKSLLDLMDLNNDSIDVIIGGPPCQGFSVSGKRLIDDPRNTLYKSFVRIVNDIKPKIFVMENVPGLIRLFNGKAKDEIMEDFRNIGYNVQVKMLSADEYGVPQKRKRVFFVGVDENQIINSDKFSFPELTHGVDKDLLPFVNCKDAISDLDYISDEVPLGDGVHYSTNANTIYQKKMRDDSDMLFNHVTAVHKAETKRIISLVPDGGNYKDLPEHLKDTRKVNIAWTRMNSSKPSFTIDTGHNHHFHYRANRVPTARESARIQSFPDKFRFIGTKTSQLKQVGNAVPPMLAEVIATKVVELMKRG</sequence>
<dbReference type="InterPro" id="IPR031303">
    <property type="entry name" value="C5_meth_CS"/>
</dbReference>
<accession>A0A4R2KER9</accession>
<dbReference type="GO" id="GO:0003677">
    <property type="term" value="F:DNA binding"/>
    <property type="evidence" value="ECO:0007669"/>
    <property type="project" value="TreeGrafter"/>
</dbReference>
<dbReference type="InterPro" id="IPR029063">
    <property type="entry name" value="SAM-dependent_MTases_sf"/>
</dbReference>
<evidence type="ECO:0000313" key="9">
    <source>
        <dbReference type="Proteomes" id="UP000294919"/>
    </source>
</evidence>
<dbReference type="PROSITE" id="PS00095">
    <property type="entry name" value="C5_MTASE_2"/>
    <property type="match status" value="1"/>
</dbReference>
<dbReference type="PRINTS" id="PR00105">
    <property type="entry name" value="C5METTRFRASE"/>
</dbReference>
<evidence type="ECO:0000256" key="2">
    <source>
        <dbReference type="ARBA" id="ARBA00022679"/>
    </source>
</evidence>
<dbReference type="RefSeq" id="WP_132246268.1">
    <property type="nucleotide sequence ID" value="NZ_SLWV01000019.1"/>
</dbReference>
<keyword evidence="4" id="KW-0680">Restriction system</keyword>
<organism evidence="8 9">
    <name type="scientific">Marinisporobacter balticus</name>
    <dbReference type="NCBI Taxonomy" id="2018667"/>
    <lineage>
        <taxon>Bacteria</taxon>
        <taxon>Bacillati</taxon>
        <taxon>Bacillota</taxon>
        <taxon>Clostridia</taxon>
        <taxon>Peptostreptococcales</taxon>
        <taxon>Thermotaleaceae</taxon>
        <taxon>Marinisporobacter</taxon>
    </lineage>
</organism>
<dbReference type="AlphaFoldDB" id="A0A4R2KER9"/>
<dbReference type="CDD" id="cd00315">
    <property type="entry name" value="Cyt_C5_DNA_methylase"/>
    <property type="match status" value="1"/>
</dbReference>
<dbReference type="OrthoDB" id="9813719at2"/>
<dbReference type="GO" id="GO:0009307">
    <property type="term" value="P:DNA restriction-modification system"/>
    <property type="evidence" value="ECO:0007669"/>
    <property type="project" value="UniProtKB-KW"/>
</dbReference>
<dbReference type="PROSITE" id="PS51679">
    <property type="entry name" value="SAM_MT_C5"/>
    <property type="match status" value="1"/>
</dbReference>
<evidence type="ECO:0000313" key="8">
    <source>
        <dbReference type="EMBL" id="TCO72141.1"/>
    </source>
</evidence>
<dbReference type="InterPro" id="IPR001525">
    <property type="entry name" value="C5_MeTfrase"/>
</dbReference>
<dbReference type="InterPro" id="IPR050390">
    <property type="entry name" value="C5-Methyltransferase"/>
</dbReference>
<dbReference type="PANTHER" id="PTHR10629:SF52">
    <property type="entry name" value="DNA (CYTOSINE-5)-METHYLTRANSFERASE 1"/>
    <property type="match status" value="1"/>
</dbReference>
<dbReference type="Gene3D" id="3.90.120.10">
    <property type="entry name" value="DNA Methylase, subunit A, domain 2"/>
    <property type="match status" value="1"/>
</dbReference>
<evidence type="ECO:0000256" key="1">
    <source>
        <dbReference type="ARBA" id="ARBA00022603"/>
    </source>
</evidence>
<dbReference type="Proteomes" id="UP000294919">
    <property type="component" value="Unassembled WGS sequence"/>
</dbReference>
<name>A0A4R2KER9_9FIRM</name>
<proteinExistence type="inferred from homology"/>
<comment type="catalytic activity">
    <reaction evidence="7">
        <text>a 2'-deoxycytidine in DNA + S-adenosyl-L-methionine = a 5-methyl-2'-deoxycytidine in DNA + S-adenosyl-L-homocysteine + H(+)</text>
        <dbReference type="Rhea" id="RHEA:13681"/>
        <dbReference type="Rhea" id="RHEA-COMP:11369"/>
        <dbReference type="Rhea" id="RHEA-COMP:11370"/>
        <dbReference type="ChEBI" id="CHEBI:15378"/>
        <dbReference type="ChEBI" id="CHEBI:57856"/>
        <dbReference type="ChEBI" id="CHEBI:59789"/>
        <dbReference type="ChEBI" id="CHEBI:85452"/>
        <dbReference type="ChEBI" id="CHEBI:85454"/>
        <dbReference type="EC" id="2.1.1.37"/>
    </reaction>
</comment>
<protein>
    <recommendedName>
        <fullName evidence="7">Cytosine-specific methyltransferase</fullName>
        <ecNumber evidence="7">2.1.1.37</ecNumber>
    </recommendedName>
</protein>
<dbReference type="EC" id="2.1.1.37" evidence="7"/>
<dbReference type="Gene3D" id="3.40.50.150">
    <property type="entry name" value="Vaccinia Virus protein VP39"/>
    <property type="match status" value="1"/>
</dbReference>
<evidence type="ECO:0000256" key="3">
    <source>
        <dbReference type="ARBA" id="ARBA00022691"/>
    </source>
</evidence>
<keyword evidence="2 5" id="KW-0808">Transferase</keyword>
<comment type="caution">
    <text evidence="8">The sequence shown here is derived from an EMBL/GenBank/DDBJ whole genome shotgun (WGS) entry which is preliminary data.</text>
</comment>
<feature type="active site" evidence="5">
    <location>
        <position position="84"/>
    </location>
</feature>
<dbReference type="SUPFAM" id="SSF53335">
    <property type="entry name" value="S-adenosyl-L-methionine-dependent methyltransferases"/>
    <property type="match status" value="1"/>
</dbReference>
<dbReference type="EMBL" id="SLWV01000019">
    <property type="protein sequence ID" value="TCO72141.1"/>
    <property type="molecule type" value="Genomic_DNA"/>
</dbReference>
<dbReference type="InterPro" id="IPR018117">
    <property type="entry name" value="C5_DNA_meth_AS"/>
</dbReference>
<dbReference type="NCBIfam" id="TIGR00675">
    <property type="entry name" value="dcm"/>
    <property type="match status" value="1"/>
</dbReference>
<dbReference type="PANTHER" id="PTHR10629">
    <property type="entry name" value="CYTOSINE-SPECIFIC METHYLTRANSFERASE"/>
    <property type="match status" value="1"/>
</dbReference>
<evidence type="ECO:0000256" key="6">
    <source>
        <dbReference type="RuleBase" id="RU000416"/>
    </source>
</evidence>
<keyword evidence="3 5" id="KW-0949">S-adenosyl-L-methionine</keyword>
<evidence type="ECO:0000256" key="4">
    <source>
        <dbReference type="ARBA" id="ARBA00022747"/>
    </source>
</evidence>
<keyword evidence="9" id="KW-1185">Reference proteome</keyword>
<evidence type="ECO:0000256" key="5">
    <source>
        <dbReference type="PROSITE-ProRule" id="PRU01016"/>
    </source>
</evidence>
<dbReference type="PROSITE" id="PS00094">
    <property type="entry name" value="C5_MTASE_1"/>
    <property type="match status" value="1"/>
</dbReference>
<gene>
    <name evidence="8" type="ORF">EV214_1194</name>
</gene>
<evidence type="ECO:0000256" key="7">
    <source>
        <dbReference type="RuleBase" id="RU000417"/>
    </source>
</evidence>
<dbReference type="GO" id="GO:0044027">
    <property type="term" value="P:negative regulation of gene expression via chromosomal CpG island methylation"/>
    <property type="evidence" value="ECO:0007669"/>
    <property type="project" value="TreeGrafter"/>
</dbReference>
<dbReference type="Pfam" id="PF00145">
    <property type="entry name" value="DNA_methylase"/>
    <property type="match status" value="1"/>
</dbReference>
<dbReference type="GO" id="GO:0003886">
    <property type="term" value="F:DNA (cytosine-5-)-methyltransferase activity"/>
    <property type="evidence" value="ECO:0007669"/>
    <property type="project" value="UniProtKB-EC"/>
</dbReference>
<keyword evidence="1 5" id="KW-0489">Methyltransferase</keyword>